<dbReference type="RefSeq" id="WP_072327151.1">
    <property type="nucleotide sequence ID" value="NZ_FPJW01000013.1"/>
</dbReference>
<dbReference type="STRING" id="1122209.SAMN02745752_02837"/>
<dbReference type="GO" id="GO:0016646">
    <property type="term" value="F:oxidoreductase activity, acting on the CH-NH group of donors, NAD or NADP as acceptor"/>
    <property type="evidence" value="ECO:0007669"/>
    <property type="project" value="UniProtKB-ARBA"/>
</dbReference>
<dbReference type="SUPFAM" id="SSF50475">
    <property type="entry name" value="FMN-binding split barrel"/>
    <property type="match status" value="1"/>
</dbReference>
<evidence type="ECO:0000313" key="7">
    <source>
        <dbReference type="Proteomes" id="UP000182350"/>
    </source>
</evidence>
<protein>
    <submittedName>
        <fullName evidence="6">NADH-FMN oxidoreductase RutF, flavin reductase (DIM6/NTAB) family</fullName>
    </submittedName>
</protein>
<evidence type="ECO:0000313" key="6">
    <source>
        <dbReference type="EMBL" id="SFX77405.1"/>
    </source>
</evidence>
<feature type="domain" description="Flavin reductase like" evidence="5">
    <location>
        <begin position="22"/>
        <end position="176"/>
    </location>
</feature>
<dbReference type="PANTHER" id="PTHR33798">
    <property type="entry name" value="FLAVOPROTEIN OXYGENASE"/>
    <property type="match status" value="1"/>
</dbReference>
<dbReference type="EMBL" id="FPJW01000013">
    <property type="protein sequence ID" value="SFX77405.1"/>
    <property type="molecule type" value="Genomic_DNA"/>
</dbReference>
<dbReference type="SMART" id="SM00903">
    <property type="entry name" value="Flavin_Reduct"/>
    <property type="match status" value="1"/>
</dbReference>
<dbReference type="Proteomes" id="UP000182350">
    <property type="component" value="Unassembled WGS sequence"/>
</dbReference>
<evidence type="ECO:0000256" key="2">
    <source>
        <dbReference type="ARBA" id="ARBA00022630"/>
    </source>
</evidence>
<comment type="similarity">
    <text evidence="4">Belongs to the flavoredoxin family.</text>
</comment>
<proteinExistence type="inferred from homology"/>
<keyword evidence="7" id="KW-1185">Reference proteome</keyword>
<evidence type="ECO:0000256" key="3">
    <source>
        <dbReference type="ARBA" id="ARBA00022643"/>
    </source>
</evidence>
<evidence type="ECO:0000259" key="5">
    <source>
        <dbReference type="SMART" id="SM00903"/>
    </source>
</evidence>
<sequence length="205" mass="22496">MQLDMQHIKADTCYHLMTQTIMPRPVAWVLSQNEDAGLNLAPFSFFNAVCSDPPLVMLSVGSKPDGAPKDTRRNLISGREFVIHLPSVAQAEAVTASAATLAYGESELPLCKLRTVDFPGCPLPRLEGVPIAFHARLHQVHYLGNKEQAVIYAELLQAWLDDAVITEDTQRGRYLVDASAINPLARLGGAEYATLGEVFKIKRPD</sequence>
<dbReference type="Pfam" id="PF01613">
    <property type="entry name" value="Flavin_Reduct"/>
    <property type="match status" value="1"/>
</dbReference>
<name>A0A1K1ZVD3_9GAMM</name>
<evidence type="ECO:0000256" key="1">
    <source>
        <dbReference type="ARBA" id="ARBA00001917"/>
    </source>
</evidence>
<dbReference type="Gene3D" id="2.30.110.10">
    <property type="entry name" value="Electron Transport, Fmn-binding Protein, Chain A"/>
    <property type="match status" value="1"/>
</dbReference>
<keyword evidence="2" id="KW-0285">Flavoprotein</keyword>
<organism evidence="6 7">
    <name type="scientific">Marinospirillum alkaliphilum DSM 21637</name>
    <dbReference type="NCBI Taxonomy" id="1122209"/>
    <lineage>
        <taxon>Bacteria</taxon>
        <taxon>Pseudomonadati</taxon>
        <taxon>Pseudomonadota</taxon>
        <taxon>Gammaproteobacteria</taxon>
        <taxon>Oceanospirillales</taxon>
        <taxon>Oceanospirillaceae</taxon>
        <taxon>Marinospirillum</taxon>
    </lineage>
</organism>
<accession>A0A1K1ZVD3</accession>
<dbReference type="AlphaFoldDB" id="A0A1K1ZVD3"/>
<dbReference type="OrthoDB" id="9794638at2"/>
<comment type="cofactor">
    <cofactor evidence="1">
        <name>FMN</name>
        <dbReference type="ChEBI" id="CHEBI:58210"/>
    </cofactor>
</comment>
<reference evidence="6 7" key="1">
    <citation type="submission" date="2016-11" db="EMBL/GenBank/DDBJ databases">
        <authorList>
            <person name="Jaros S."/>
            <person name="Januszkiewicz K."/>
            <person name="Wedrychowicz H."/>
        </authorList>
    </citation>
    <scope>NUCLEOTIDE SEQUENCE [LARGE SCALE GENOMIC DNA]</scope>
    <source>
        <strain evidence="6 7">DSM 21637</strain>
    </source>
</reference>
<keyword evidence="3" id="KW-0288">FMN</keyword>
<evidence type="ECO:0000256" key="4">
    <source>
        <dbReference type="ARBA" id="ARBA00038054"/>
    </source>
</evidence>
<dbReference type="InterPro" id="IPR012349">
    <property type="entry name" value="Split_barrel_FMN-bd"/>
</dbReference>
<dbReference type="PANTHER" id="PTHR33798:SF5">
    <property type="entry name" value="FLAVIN REDUCTASE LIKE DOMAIN-CONTAINING PROTEIN"/>
    <property type="match status" value="1"/>
</dbReference>
<gene>
    <name evidence="6" type="ORF">SAMN02745752_02837</name>
</gene>
<dbReference type="GO" id="GO:0010181">
    <property type="term" value="F:FMN binding"/>
    <property type="evidence" value="ECO:0007669"/>
    <property type="project" value="InterPro"/>
</dbReference>
<dbReference type="InterPro" id="IPR002563">
    <property type="entry name" value="Flavin_Rdtase-like_dom"/>
</dbReference>